<dbReference type="KEGG" id="mag:amb4194"/>
<dbReference type="PANTHER" id="PTHR15629:SF2">
    <property type="entry name" value="SH3 DOMAIN-CONTAINING YSC84-LIKE PROTEIN 1"/>
    <property type="match status" value="1"/>
</dbReference>
<name>Q2VZH7_PARM1</name>
<evidence type="ECO:0000259" key="1">
    <source>
        <dbReference type="Pfam" id="PF04366"/>
    </source>
</evidence>
<dbReference type="Proteomes" id="UP000007058">
    <property type="component" value="Chromosome"/>
</dbReference>
<organism evidence="2 3">
    <name type="scientific">Paramagnetospirillum magneticum (strain ATCC 700264 / AMB-1)</name>
    <name type="common">Magnetospirillum magneticum</name>
    <dbReference type="NCBI Taxonomy" id="342108"/>
    <lineage>
        <taxon>Bacteria</taxon>
        <taxon>Pseudomonadati</taxon>
        <taxon>Pseudomonadota</taxon>
        <taxon>Alphaproteobacteria</taxon>
        <taxon>Rhodospirillales</taxon>
        <taxon>Magnetospirillaceae</taxon>
        <taxon>Paramagnetospirillum</taxon>
    </lineage>
</organism>
<reference evidence="2 3" key="1">
    <citation type="journal article" date="2005" name="DNA Res.">
        <title>Complete genome sequence of the facultative anaerobic magnetotactic bacterium Magnetospirillum sp. strain AMB-1.</title>
        <authorList>
            <person name="Matsunaga T."/>
            <person name="Okamura Y."/>
            <person name="Fukuda Y."/>
            <person name="Wahyudi A.T."/>
            <person name="Murase Y."/>
            <person name="Takeyama H."/>
        </authorList>
    </citation>
    <scope>NUCLEOTIDE SEQUENCE [LARGE SCALE GENOMIC DNA]</scope>
    <source>
        <strain evidence="3">ATCC 700264 / AMB-1</strain>
    </source>
</reference>
<dbReference type="AlphaFoldDB" id="Q2VZH7"/>
<feature type="domain" description="Ysc84 actin-binding" evidence="1">
    <location>
        <begin position="175"/>
        <end position="295"/>
    </location>
</feature>
<dbReference type="EMBL" id="AP007255">
    <property type="protein sequence ID" value="BAE52998.1"/>
    <property type="molecule type" value="Genomic_DNA"/>
</dbReference>
<evidence type="ECO:0000313" key="2">
    <source>
        <dbReference type="EMBL" id="BAE52998.1"/>
    </source>
</evidence>
<gene>
    <name evidence="2" type="ordered locus">amb4194</name>
</gene>
<dbReference type="HOGENOM" id="CLU_015320_4_2_5"/>
<dbReference type="CDD" id="cd11524">
    <property type="entry name" value="SYLF"/>
    <property type="match status" value="1"/>
</dbReference>
<dbReference type="InterPro" id="IPR051702">
    <property type="entry name" value="SH3_domain_YSC84-like"/>
</dbReference>
<protein>
    <submittedName>
        <fullName evidence="2">Uncharacterized conserved protein</fullName>
    </submittedName>
</protein>
<sequence length="296" mass="31064">MDSRSRSTHSKGVSGAASTLCRSPLMIRENIRSASFRLEALQAYPQRAWQARVNKILTTLVVGVERPQFSTEASMSRLIALALAVLFLAGGAKAQQVTDQTMMVGKAVTVVERLRADPNFSGQMANLLGRARAVLVVPDLVKGGFILGAQYGTGVLLARDGSGRWSGPAFYSIAAGSVGLQIGLQDAEAVYVIMSEGGLKAVVENQFKAGAEAGVAVAVVGAGASANTTTNVGADIYAFSRAVGLYGGATLDGAGILPRHSWNAAYYGGNPTPEDILFSRSVDSRQADRLRDILSR</sequence>
<keyword evidence="3" id="KW-1185">Reference proteome</keyword>
<dbReference type="Pfam" id="PF04366">
    <property type="entry name" value="Ysc84"/>
    <property type="match status" value="1"/>
</dbReference>
<dbReference type="GO" id="GO:0035091">
    <property type="term" value="F:phosphatidylinositol binding"/>
    <property type="evidence" value="ECO:0007669"/>
    <property type="project" value="TreeGrafter"/>
</dbReference>
<evidence type="ECO:0000313" key="3">
    <source>
        <dbReference type="Proteomes" id="UP000007058"/>
    </source>
</evidence>
<accession>Q2VZH7</accession>
<dbReference type="STRING" id="342108.amb4194"/>
<proteinExistence type="predicted"/>
<dbReference type="InterPro" id="IPR007461">
    <property type="entry name" value="Ysc84_actin-binding"/>
</dbReference>
<dbReference type="PANTHER" id="PTHR15629">
    <property type="entry name" value="SH3YL1 PROTEIN"/>
    <property type="match status" value="1"/>
</dbReference>